<comment type="caution">
    <text evidence="1">The sequence shown here is derived from an EMBL/GenBank/DDBJ whole genome shotgun (WGS) entry which is preliminary data.</text>
</comment>
<protein>
    <recommendedName>
        <fullName evidence="3">Gluconate 2-dehydrogenase subunit 3</fullName>
    </recommendedName>
</protein>
<gene>
    <name evidence="1" type="ORF">GGR42_002643</name>
</gene>
<name>A0A846QZR1_9FLAO</name>
<evidence type="ECO:0008006" key="3">
    <source>
        <dbReference type="Google" id="ProtNLM"/>
    </source>
</evidence>
<sequence>MNRKDFIQRAALLGGTAMVLPIGILQSCEYKPVLRTELTDADIPLLDEIGETIVPTTPESPGAKEAKIGAYMVVMINDCFLPEDQEIILNGINMLDTYCAKQYNSSFERLSSDEKFNVLQGLQEEATALALEQEGMDEPVVHYFDHLKGLTISGYFSSEIGMTIAREYVPIPGKYESVIPYKKGDKVWA</sequence>
<dbReference type="Proteomes" id="UP000590442">
    <property type="component" value="Unassembled WGS sequence"/>
</dbReference>
<dbReference type="InterPro" id="IPR027056">
    <property type="entry name" value="Gluconate_2DH_su3"/>
</dbReference>
<reference evidence="1 2" key="1">
    <citation type="submission" date="2020-03" db="EMBL/GenBank/DDBJ databases">
        <title>Genomic Encyclopedia of Type Strains, Phase IV (KMG-IV): sequencing the most valuable type-strain genomes for metagenomic binning, comparative biology and taxonomic classification.</title>
        <authorList>
            <person name="Goeker M."/>
        </authorList>
    </citation>
    <scope>NUCLEOTIDE SEQUENCE [LARGE SCALE GENOMIC DNA]</scope>
    <source>
        <strain evidence="1 2">DSM 29762</strain>
    </source>
</reference>
<keyword evidence="2" id="KW-1185">Reference proteome</keyword>
<dbReference type="Pfam" id="PF13618">
    <property type="entry name" value="Gluconate_2-dh3"/>
    <property type="match status" value="1"/>
</dbReference>
<proteinExistence type="predicted"/>
<accession>A0A846QZR1</accession>
<dbReference type="PROSITE" id="PS51257">
    <property type="entry name" value="PROKAR_LIPOPROTEIN"/>
    <property type="match status" value="1"/>
</dbReference>
<dbReference type="AlphaFoldDB" id="A0A846QZR1"/>
<organism evidence="1 2">
    <name type="scientific">Saonia flava</name>
    <dbReference type="NCBI Taxonomy" id="523696"/>
    <lineage>
        <taxon>Bacteria</taxon>
        <taxon>Pseudomonadati</taxon>
        <taxon>Bacteroidota</taxon>
        <taxon>Flavobacteriia</taxon>
        <taxon>Flavobacteriales</taxon>
        <taxon>Flavobacteriaceae</taxon>
        <taxon>Saonia</taxon>
    </lineage>
</organism>
<dbReference type="EMBL" id="JAATJJ010000002">
    <property type="protein sequence ID" value="NJB72152.1"/>
    <property type="molecule type" value="Genomic_DNA"/>
</dbReference>
<dbReference type="RefSeq" id="WP_167964882.1">
    <property type="nucleotide sequence ID" value="NZ_JAATJJ010000002.1"/>
</dbReference>
<evidence type="ECO:0000313" key="1">
    <source>
        <dbReference type="EMBL" id="NJB72152.1"/>
    </source>
</evidence>
<evidence type="ECO:0000313" key="2">
    <source>
        <dbReference type="Proteomes" id="UP000590442"/>
    </source>
</evidence>